<keyword evidence="2" id="KW-1185">Reference proteome</keyword>
<protein>
    <submittedName>
        <fullName evidence="1">Uncharacterized protein</fullName>
    </submittedName>
</protein>
<dbReference type="Proteomes" id="UP000655443">
    <property type="component" value="Unassembled WGS sequence"/>
</dbReference>
<proteinExistence type="predicted"/>
<dbReference type="AlphaFoldDB" id="A0A919D3D7"/>
<dbReference type="EMBL" id="BMVG01000007">
    <property type="protein sequence ID" value="GHE04472.1"/>
    <property type="molecule type" value="Genomic_DNA"/>
</dbReference>
<sequence>MISERFRYRNCRPRLVRNAASCRMNHSRLGTVRTGDAREAEEKRMRERIASLAAVKRLGDSPGHHYFTVAK</sequence>
<evidence type="ECO:0000313" key="2">
    <source>
        <dbReference type="Proteomes" id="UP000655443"/>
    </source>
</evidence>
<gene>
    <name evidence="1" type="ORF">GCM10010339_36150</name>
</gene>
<organism evidence="1 2">
    <name type="scientific">Streptomyces alanosinicus</name>
    <dbReference type="NCBI Taxonomy" id="68171"/>
    <lineage>
        <taxon>Bacteria</taxon>
        <taxon>Bacillati</taxon>
        <taxon>Actinomycetota</taxon>
        <taxon>Actinomycetes</taxon>
        <taxon>Kitasatosporales</taxon>
        <taxon>Streptomycetaceae</taxon>
        <taxon>Streptomyces</taxon>
    </lineage>
</organism>
<name>A0A919D3D7_9ACTN</name>
<evidence type="ECO:0000313" key="1">
    <source>
        <dbReference type="EMBL" id="GHE04472.1"/>
    </source>
</evidence>
<reference evidence="1" key="1">
    <citation type="journal article" date="2014" name="Int. J. Syst. Evol. Microbiol.">
        <title>Complete genome sequence of Corynebacterium casei LMG S-19264T (=DSM 44701T), isolated from a smear-ripened cheese.</title>
        <authorList>
            <consortium name="US DOE Joint Genome Institute (JGI-PGF)"/>
            <person name="Walter F."/>
            <person name="Albersmeier A."/>
            <person name="Kalinowski J."/>
            <person name="Ruckert C."/>
        </authorList>
    </citation>
    <scope>NUCLEOTIDE SEQUENCE</scope>
    <source>
        <strain evidence="1">JCM 4714</strain>
    </source>
</reference>
<reference evidence="1" key="2">
    <citation type="submission" date="2020-09" db="EMBL/GenBank/DDBJ databases">
        <authorList>
            <person name="Sun Q."/>
            <person name="Ohkuma M."/>
        </authorList>
    </citation>
    <scope>NUCLEOTIDE SEQUENCE</scope>
    <source>
        <strain evidence="1">JCM 4714</strain>
    </source>
</reference>
<accession>A0A919D3D7</accession>
<comment type="caution">
    <text evidence="1">The sequence shown here is derived from an EMBL/GenBank/DDBJ whole genome shotgun (WGS) entry which is preliminary data.</text>
</comment>